<dbReference type="RefSeq" id="XP_002999292.1">
    <property type="nucleotide sequence ID" value="XM_002999246.1"/>
</dbReference>
<evidence type="ECO:0000313" key="2">
    <source>
        <dbReference type="Proteomes" id="UP000006643"/>
    </source>
</evidence>
<dbReference type="GeneID" id="9475388"/>
<accession>D0N3E6</accession>
<dbReference type="EMBL" id="DS028124">
    <property type="protein sequence ID" value="EEY69438.1"/>
    <property type="molecule type" value="Genomic_DNA"/>
</dbReference>
<proteinExistence type="predicted"/>
<evidence type="ECO:0000313" key="1">
    <source>
        <dbReference type="EMBL" id="EEY69438.1"/>
    </source>
</evidence>
<dbReference type="InParanoid" id="D0N3E6"/>
<dbReference type="HOGENOM" id="CLU_1520758_0_0_1"/>
<dbReference type="OrthoDB" id="448649at2759"/>
<dbReference type="Proteomes" id="UP000006643">
    <property type="component" value="Unassembled WGS sequence"/>
</dbReference>
<protein>
    <submittedName>
        <fullName evidence="1">Uncharacterized protein</fullName>
    </submittedName>
</protein>
<dbReference type="VEuPathDB" id="FungiDB:PITG_05673"/>
<organism evidence="1 2">
    <name type="scientific">Phytophthora infestans (strain T30-4)</name>
    <name type="common">Potato late blight agent</name>
    <dbReference type="NCBI Taxonomy" id="403677"/>
    <lineage>
        <taxon>Eukaryota</taxon>
        <taxon>Sar</taxon>
        <taxon>Stramenopiles</taxon>
        <taxon>Oomycota</taxon>
        <taxon>Peronosporomycetes</taxon>
        <taxon>Peronosporales</taxon>
        <taxon>Peronosporaceae</taxon>
        <taxon>Phytophthora</taxon>
    </lineage>
</organism>
<dbReference type="KEGG" id="pif:PITG_05673"/>
<dbReference type="AlphaFoldDB" id="D0N3E6"/>
<keyword evidence="2" id="KW-1185">Reference proteome</keyword>
<dbReference type="OMA" id="SNGQGCQ"/>
<reference evidence="2" key="1">
    <citation type="journal article" date="2009" name="Nature">
        <title>Genome sequence and analysis of the Irish potato famine pathogen Phytophthora infestans.</title>
        <authorList>
            <consortium name="The Broad Institute Genome Sequencing Platform"/>
            <person name="Haas B.J."/>
            <person name="Kamoun S."/>
            <person name="Zody M.C."/>
            <person name="Jiang R.H."/>
            <person name="Handsaker R.E."/>
            <person name="Cano L.M."/>
            <person name="Grabherr M."/>
            <person name="Kodira C.D."/>
            <person name="Raffaele S."/>
            <person name="Torto-Alalibo T."/>
            <person name="Bozkurt T.O."/>
            <person name="Ah-Fong A.M."/>
            <person name="Alvarado L."/>
            <person name="Anderson V.L."/>
            <person name="Armstrong M.R."/>
            <person name="Avrova A."/>
            <person name="Baxter L."/>
            <person name="Beynon J."/>
            <person name="Boevink P.C."/>
            <person name="Bollmann S.R."/>
            <person name="Bos J.I."/>
            <person name="Bulone V."/>
            <person name="Cai G."/>
            <person name="Cakir C."/>
            <person name="Carrington J.C."/>
            <person name="Chawner M."/>
            <person name="Conti L."/>
            <person name="Costanzo S."/>
            <person name="Ewan R."/>
            <person name="Fahlgren N."/>
            <person name="Fischbach M.A."/>
            <person name="Fugelstad J."/>
            <person name="Gilroy E.M."/>
            <person name="Gnerre S."/>
            <person name="Green P.J."/>
            <person name="Grenville-Briggs L.J."/>
            <person name="Griffith J."/>
            <person name="Grunwald N.J."/>
            <person name="Horn K."/>
            <person name="Horner N.R."/>
            <person name="Hu C.H."/>
            <person name="Huitema E."/>
            <person name="Jeong D.H."/>
            <person name="Jones A.M."/>
            <person name="Jones J.D."/>
            <person name="Jones R.W."/>
            <person name="Karlsson E.K."/>
            <person name="Kunjeti S.G."/>
            <person name="Lamour K."/>
            <person name="Liu Z."/>
            <person name="Ma L."/>
            <person name="Maclean D."/>
            <person name="Chibucos M.C."/>
            <person name="McDonald H."/>
            <person name="McWalters J."/>
            <person name="Meijer H.J."/>
            <person name="Morgan W."/>
            <person name="Morris P.F."/>
            <person name="Munro C.A."/>
            <person name="O'Neill K."/>
            <person name="Ospina-Giraldo M."/>
            <person name="Pinzon A."/>
            <person name="Pritchard L."/>
            <person name="Ramsahoye B."/>
            <person name="Ren Q."/>
            <person name="Restrepo S."/>
            <person name="Roy S."/>
            <person name="Sadanandom A."/>
            <person name="Savidor A."/>
            <person name="Schornack S."/>
            <person name="Schwartz D.C."/>
            <person name="Schumann U.D."/>
            <person name="Schwessinger B."/>
            <person name="Seyer L."/>
            <person name="Sharpe T."/>
            <person name="Silvar C."/>
            <person name="Song J."/>
            <person name="Studholme D.J."/>
            <person name="Sykes S."/>
            <person name="Thines M."/>
            <person name="van de Vondervoort P.J."/>
            <person name="Phuntumart V."/>
            <person name="Wawra S."/>
            <person name="Weide R."/>
            <person name="Win J."/>
            <person name="Young C."/>
            <person name="Zhou S."/>
            <person name="Fry W."/>
            <person name="Meyers B.C."/>
            <person name="van West P."/>
            <person name="Ristaino J."/>
            <person name="Govers F."/>
            <person name="Birch P.R."/>
            <person name="Whisson S.C."/>
            <person name="Judelson H.S."/>
            <person name="Nusbaum C."/>
        </authorList>
    </citation>
    <scope>NUCLEOTIDE SEQUENCE [LARGE SCALE GENOMIC DNA]</scope>
    <source>
        <strain evidence="2">T30-4</strain>
    </source>
</reference>
<sequence>MALLLSENTQGDTAEKLCDASNGQGCQRHLSEENVGHHNAPPDFIPTHEWQDILPNQAIPPVRFVHSCKPSDWQERSQAPWSLHQRVGLFASTPLLTAARVRANFDEQASGGRAAFVPVRRRYTAEAPDNRGTNTTTPLMFEPTHEWKEILPNQVLPAGLHIRVNLQTGQKEAKLLD</sequence>
<gene>
    <name evidence="1" type="ORF">PITG_05673</name>
</gene>
<dbReference type="STRING" id="403677.D0N3E6"/>
<name>D0N3E6_PHYIT</name>
<dbReference type="eggNOG" id="ENOG502SVFJ">
    <property type="taxonomic scope" value="Eukaryota"/>
</dbReference>